<accession>A0A5J4VMR9</accession>
<evidence type="ECO:0000313" key="3">
    <source>
        <dbReference type="Proteomes" id="UP000324800"/>
    </source>
</evidence>
<keyword evidence="1" id="KW-0812">Transmembrane</keyword>
<evidence type="ECO:0000313" key="2">
    <source>
        <dbReference type="EMBL" id="KAA6383861.1"/>
    </source>
</evidence>
<keyword evidence="1" id="KW-1133">Transmembrane helix</keyword>
<reference evidence="2 3" key="1">
    <citation type="submission" date="2019-03" db="EMBL/GenBank/DDBJ databases">
        <title>Single cell metagenomics reveals metabolic interactions within the superorganism composed of flagellate Streblomastix strix and complex community of Bacteroidetes bacteria on its surface.</title>
        <authorList>
            <person name="Treitli S.C."/>
            <person name="Kolisko M."/>
            <person name="Husnik F."/>
            <person name="Keeling P."/>
            <person name="Hampl V."/>
        </authorList>
    </citation>
    <scope>NUCLEOTIDE SEQUENCE [LARGE SCALE GENOMIC DNA]</scope>
    <source>
        <strain evidence="2">ST1C</strain>
    </source>
</reference>
<protein>
    <submittedName>
        <fullName evidence="2">Uncharacterized protein</fullName>
    </submittedName>
</protein>
<keyword evidence="1" id="KW-0472">Membrane</keyword>
<comment type="caution">
    <text evidence="2">The sequence shown here is derived from an EMBL/GenBank/DDBJ whole genome shotgun (WGS) entry which is preliminary data.</text>
</comment>
<dbReference type="Proteomes" id="UP000324800">
    <property type="component" value="Unassembled WGS sequence"/>
</dbReference>
<name>A0A5J4VMR9_9EUKA</name>
<sequence>MLDQQINVSNLIYGISVHIRGSGSIVYASLIILNRLIMIQKEKESEKKDPSKLNLIGNREEQVKFKDDRIAKILRITELYYRSTSPAIATLARDVERAIFKQGGLAGK</sequence>
<dbReference type="AlphaFoldDB" id="A0A5J4VMR9"/>
<dbReference type="EMBL" id="SNRW01006034">
    <property type="protein sequence ID" value="KAA6383861.1"/>
    <property type="molecule type" value="Genomic_DNA"/>
</dbReference>
<evidence type="ECO:0000256" key="1">
    <source>
        <dbReference type="SAM" id="Phobius"/>
    </source>
</evidence>
<gene>
    <name evidence="2" type="ORF">EZS28_020612</name>
</gene>
<proteinExistence type="predicted"/>
<organism evidence="2 3">
    <name type="scientific">Streblomastix strix</name>
    <dbReference type="NCBI Taxonomy" id="222440"/>
    <lineage>
        <taxon>Eukaryota</taxon>
        <taxon>Metamonada</taxon>
        <taxon>Preaxostyla</taxon>
        <taxon>Oxymonadida</taxon>
        <taxon>Streblomastigidae</taxon>
        <taxon>Streblomastix</taxon>
    </lineage>
</organism>
<feature type="transmembrane region" description="Helical" evidence="1">
    <location>
        <begin position="12"/>
        <end position="33"/>
    </location>
</feature>